<dbReference type="KEGG" id="emo:DM558_11010"/>
<reference evidence="4" key="1">
    <citation type="submission" date="2018-06" db="EMBL/GenBank/DDBJ databases">
        <title>Complete genome of Pseudomonas insecticola strain QZS01.</title>
        <authorList>
            <person name="Wang J."/>
            <person name="Su Q."/>
        </authorList>
    </citation>
    <scope>NUCLEOTIDE SEQUENCE [LARGE SCALE GENOMIC DNA]</scope>
    <source>
        <strain evidence="4">QZS01</strain>
    </source>
</reference>
<evidence type="ECO:0000313" key="4">
    <source>
        <dbReference type="Proteomes" id="UP000273143"/>
    </source>
</evidence>
<dbReference type="PANTHER" id="PTHR38036">
    <property type="entry name" value="UPF0250 PROTEIN YBED"/>
    <property type="match status" value="1"/>
</dbReference>
<dbReference type="Proteomes" id="UP000273143">
    <property type="component" value="Chromosome"/>
</dbReference>
<evidence type="ECO:0000256" key="1">
    <source>
        <dbReference type="ARBA" id="ARBA00008460"/>
    </source>
</evidence>
<dbReference type="InterPro" id="IPR007454">
    <property type="entry name" value="UPF0250_YbeD-like"/>
</dbReference>
<protein>
    <recommendedName>
        <fullName evidence="2">UPF0250 protein DM558_11010</fullName>
    </recommendedName>
</protein>
<keyword evidence="4" id="KW-1185">Reference proteome</keyword>
<comment type="similarity">
    <text evidence="1 2">Belongs to the UPF0250 family.</text>
</comment>
<dbReference type="EMBL" id="CP029822">
    <property type="protein sequence ID" value="AZS51267.1"/>
    <property type="molecule type" value="Genomic_DNA"/>
</dbReference>
<dbReference type="Gene3D" id="3.30.70.260">
    <property type="match status" value="1"/>
</dbReference>
<dbReference type="AlphaFoldDB" id="A0A3S9XFQ8"/>
<sequence length="90" mass="10227">MTNQEPPKIEFPCKNYGIKIIGDAHDEFKPLVIEILHRHVPDFDESTITDQYSSNGKYHSLRVKITATGVDQLKAIHDDLKATGRVHMVL</sequence>
<evidence type="ECO:0000313" key="3">
    <source>
        <dbReference type="EMBL" id="AZS51267.1"/>
    </source>
</evidence>
<dbReference type="SUPFAM" id="SSF117991">
    <property type="entry name" value="YbeD/HP0495-like"/>
    <property type="match status" value="1"/>
</dbReference>
<organism evidence="3 4">
    <name type="scientific">Entomomonas moraniae</name>
    <dbReference type="NCBI Taxonomy" id="2213226"/>
    <lineage>
        <taxon>Bacteria</taxon>
        <taxon>Pseudomonadati</taxon>
        <taxon>Pseudomonadota</taxon>
        <taxon>Gammaproteobacteria</taxon>
        <taxon>Pseudomonadales</taxon>
        <taxon>Pseudomonadaceae</taxon>
        <taxon>Entomomonas</taxon>
    </lineage>
</organism>
<accession>A0A3S9XFQ8</accession>
<name>A0A3S9XFQ8_9GAMM</name>
<dbReference type="HAMAP" id="MF_00659">
    <property type="entry name" value="UPF0250"/>
    <property type="match status" value="1"/>
</dbReference>
<proteinExistence type="inferred from homology"/>
<dbReference type="GO" id="GO:0005829">
    <property type="term" value="C:cytosol"/>
    <property type="evidence" value="ECO:0007669"/>
    <property type="project" value="TreeGrafter"/>
</dbReference>
<dbReference type="PANTHER" id="PTHR38036:SF1">
    <property type="entry name" value="UPF0250 PROTEIN YBED"/>
    <property type="match status" value="1"/>
</dbReference>
<evidence type="ECO:0000256" key="2">
    <source>
        <dbReference type="HAMAP-Rule" id="MF_00659"/>
    </source>
</evidence>
<dbReference type="Pfam" id="PF04359">
    <property type="entry name" value="DUF493"/>
    <property type="match status" value="1"/>
</dbReference>
<gene>
    <name evidence="3" type="ORF">DM558_11010</name>
</gene>
<dbReference type="InterPro" id="IPR027471">
    <property type="entry name" value="YbeD-like_sf"/>
</dbReference>
<dbReference type="RefSeq" id="WP_127164038.1">
    <property type="nucleotide sequence ID" value="NZ_CP029822.1"/>
</dbReference>